<dbReference type="InterPro" id="IPR001223">
    <property type="entry name" value="Glyco_hydro18_cat"/>
</dbReference>
<evidence type="ECO:0000256" key="6">
    <source>
        <dbReference type="ARBA" id="ARBA00023026"/>
    </source>
</evidence>
<evidence type="ECO:0000256" key="3">
    <source>
        <dbReference type="ARBA" id="ARBA00022669"/>
    </source>
</evidence>
<dbReference type="InterPro" id="IPR017853">
    <property type="entry name" value="GH"/>
</dbReference>
<keyword evidence="7" id="KW-0119">Carbohydrate metabolism</keyword>
<keyword evidence="4 10" id="KW-0378">Hydrolase</keyword>
<keyword evidence="3" id="KW-0147">Chitin-binding</keyword>
<evidence type="ECO:0000256" key="1">
    <source>
        <dbReference type="ARBA" id="ARBA00000822"/>
    </source>
</evidence>
<dbReference type="InterPro" id="IPR001579">
    <property type="entry name" value="Glyco_hydro_18_chit_AS"/>
</dbReference>
<dbReference type="SUPFAM" id="SSF54106">
    <property type="entry name" value="LysM domain"/>
    <property type="match status" value="2"/>
</dbReference>
<dbReference type="STRING" id="321146.A0A139HLE5"/>
<dbReference type="Gene3D" id="3.10.350.10">
    <property type="entry name" value="LysM domain"/>
    <property type="match status" value="2"/>
</dbReference>
<organism evidence="14 15">
    <name type="scientific">Pseudocercospora eumusae</name>
    <dbReference type="NCBI Taxonomy" id="321146"/>
    <lineage>
        <taxon>Eukaryota</taxon>
        <taxon>Fungi</taxon>
        <taxon>Dikarya</taxon>
        <taxon>Ascomycota</taxon>
        <taxon>Pezizomycotina</taxon>
        <taxon>Dothideomycetes</taxon>
        <taxon>Dothideomycetidae</taxon>
        <taxon>Mycosphaerellales</taxon>
        <taxon>Mycosphaerellaceae</taxon>
        <taxon>Pseudocercospora</taxon>
    </lineage>
</organism>
<evidence type="ECO:0000256" key="11">
    <source>
        <dbReference type="RuleBase" id="RU004453"/>
    </source>
</evidence>
<dbReference type="EMBL" id="LFZN01000031">
    <property type="protein sequence ID" value="KXT03331.1"/>
    <property type="molecule type" value="Genomic_DNA"/>
</dbReference>
<dbReference type="AlphaFoldDB" id="A0A139HLE5"/>
<keyword evidence="8 10" id="KW-0326">Glycosidase</keyword>
<dbReference type="PROSITE" id="PS01095">
    <property type="entry name" value="GH18_1"/>
    <property type="match status" value="1"/>
</dbReference>
<dbReference type="PANTHER" id="PTHR47700">
    <property type="entry name" value="V CHITINASE, PUTATIVE (AFU_ORTHOLOGUE AFUA_6G13720)-RELATED"/>
    <property type="match status" value="1"/>
</dbReference>
<evidence type="ECO:0000256" key="10">
    <source>
        <dbReference type="RuleBase" id="RU000489"/>
    </source>
</evidence>
<dbReference type="InterPro" id="IPR018392">
    <property type="entry name" value="LysM"/>
</dbReference>
<dbReference type="PROSITE" id="PS51782">
    <property type="entry name" value="LYSM"/>
    <property type="match status" value="2"/>
</dbReference>
<gene>
    <name evidence="14" type="ORF">AC578_4004</name>
</gene>
<dbReference type="SMART" id="SM00257">
    <property type="entry name" value="LysM"/>
    <property type="match status" value="2"/>
</dbReference>
<dbReference type="SUPFAM" id="SSF51445">
    <property type="entry name" value="(Trans)glycosidases"/>
    <property type="match status" value="1"/>
</dbReference>
<keyword evidence="5" id="KW-0146">Chitin degradation</keyword>
<keyword evidence="9" id="KW-0624">Polysaccharide degradation</keyword>
<dbReference type="PROSITE" id="PS51910">
    <property type="entry name" value="GH18_2"/>
    <property type="match status" value="1"/>
</dbReference>
<feature type="domain" description="LysM" evidence="12">
    <location>
        <begin position="79"/>
        <end position="124"/>
    </location>
</feature>
<dbReference type="InterPro" id="IPR001002">
    <property type="entry name" value="Chitin-bd_1"/>
</dbReference>
<dbReference type="InterPro" id="IPR011583">
    <property type="entry name" value="Chitinase_II/V-like_cat"/>
</dbReference>
<evidence type="ECO:0000259" key="13">
    <source>
        <dbReference type="PROSITE" id="PS51910"/>
    </source>
</evidence>
<accession>A0A139HLE5</accession>
<dbReference type="GO" id="GO:0006032">
    <property type="term" value="P:chitin catabolic process"/>
    <property type="evidence" value="ECO:0007669"/>
    <property type="project" value="UniProtKB-KW"/>
</dbReference>
<evidence type="ECO:0000259" key="12">
    <source>
        <dbReference type="PROSITE" id="PS51782"/>
    </source>
</evidence>
<keyword evidence="6" id="KW-0843">Virulence</keyword>
<sequence length="510" mass="55707">MLAWIWRKRICFRAKMYSVALDQSFHSSLPTMMQVLRISFVLTLSPLCLQLVSGSDPQHRHTAPRQNVVRHIHPRAICKTASVESGDSCATLAERCQLSATDFTKYNNDPKLCSSLQPGQRVCCSEGVLPDISPKPQLDGSCSTHNVTDGENCSVIAGTLGIKTTDIDSWNKQTWRYSGCDGLEAGQVICVSEGSPPMPIPLENAICGPQMPGTQKPTNLSQEGALSELNPCPLKACCNIWGQCGTTDDYCTPTKLENGAPGASAPGENACISNCGMEIVKSDPPKNVISIGYFEAFNIDRPCLVMDASQIPGKDFTHIHFAFANISHDYKLQLAGSTAAQWSIFKDISGPKRILSFGGWSFSTSVDSFPIFGKAVSKENRQTFIDSLVQFVSNSGVDGLDFDWEYPGAPDLPGVPSGDAKDGERYLDFLKDLRAALPKDRSLSIAAPASYWYLKAFPIAEMAEVLDYIVYMTYDLHGQWDYNNKYSSSGCPKGDCLRSHVNLTETNTAL</sequence>
<dbReference type="SUPFAM" id="SSF57016">
    <property type="entry name" value="Plant lectins/antimicrobial peptides"/>
    <property type="match status" value="1"/>
</dbReference>
<dbReference type="SMART" id="SM00636">
    <property type="entry name" value="Glyco_18"/>
    <property type="match status" value="1"/>
</dbReference>
<dbReference type="PANTHER" id="PTHR47700:SF2">
    <property type="entry name" value="CHITINASE"/>
    <property type="match status" value="1"/>
</dbReference>
<evidence type="ECO:0000313" key="15">
    <source>
        <dbReference type="Proteomes" id="UP000070133"/>
    </source>
</evidence>
<evidence type="ECO:0000256" key="2">
    <source>
        <dbReference type="ARBA" id="ARBA00012729"/>
    </source>
</evidence>
<evidence type="ECO:0000256" key="7">
    <source>
        <dbReference type="ARBA" id="ARBA00023277"/>
    </source>
</evidence>
<evidence type="ECO:0000256" key="4">
    <source>
        <dbReference type="ARBA" id="ARBA00022801"/>
    </source>
</evidence>
<dbReference type="GO" id="GO:0008061">
    <property type="term" value="F:chitin binding"/>
    <property type="evidence" value="ECO:0007669"/>
    <property type="project" value="UniProtKB-KW"/>
</dbReference>
<dbReference type="GO" id="GO:0008843">
    <property type="term" value="F:endochitinase activity"/>
    <property type="evidence" value="ECO:0007669"/>
    <property type="project" value="UniProtKB-EC"/>
</dbReference>
<dbReference type="Gene3D" id="3.20.20.80">
    <property type="entry name" value="Glycosidases"/>
    <property type="match status" value="1"/>
</dbReference>
<evidence type="ECO:0000256" key="9">
    <source>
        <dbReference type="ARBA" id="ARBA00023326"/>
    </source>
</evidence>
<proteinExistence type="inferred from homology"/>
<keyword evidence="15" id="KW-1185">Reference proteome</keyword>
<dbReference type="GO" id="GO:0000272">
    <property type="term" value="P:polysaccharide catabolic process"/>
    <property type="evidence" value="ECO:0007669"/>
    <property type="project" value="UniProtKB-KW"/>
</dbReference>
<feature type="domain" description="GH18" evidence="13">
    <location>
        <begin position="288"/>
        <end position="510"/>
    </location>
</feature>
<dbReference type="Pfam" id="PF00187">
    <property type="entry name" value="Chitin_bind_1"/>
    <property type="match status" value="1"/>
</dbReference>
<comment type="catalytic activity">
    <reaction evidence="1">
        <text>Random endo-hydrolysis of N-acetyl-beta-D-glucosaminide (1-&gt;4)-beta-linkages in chitin and chitodextrins.</text>
        <dbReference type="EC" id="3.2.1.14"/>
    </reaction>
</comment>
<name>A0A139HLE5_9PEZI</name>
<protein>
    <recommendedName>
        <fullName evidence="2">chitinase</fullName>
        <ecNumber evidence="2">3.2.1.14</ecNumber>
    </recommendedName>
</protein>
<dbReference type="OrthoDB" id="73875at2759"/>
<dbReference type="InterPro" id="IPR036861">
    <property type="entry name" value="Endochitinase-like_sf"/>
</dbReference>
<dbReference type="EC" id="3.2.1.14" evidence="2"/>
<reference evidence="14 15" key="1">
    <citation type="submission" date="2015-07" db="EMBL/GenBank/DDBJ databases">
        <title>Comparative genomics of the Sigatoka disease complex on banana suggests a link between parallel evolutionary changes in Pseudocercospora fijiensis and Pseudocercospora eumusae and increased virulence on the banana host.</title>
        <authorList>
            <person name="Chang T.-C."/>
            <person name="Salvucci A."/>
            <person name="Crous P.W."/>
            <person name="Stergiopoulos I."/>
        </authorList>
    </citation>
    <scope>NUCLEOTIDE SEQUENCE [LARGE SCALE GENOMIC DNA]</scope>
    <source>
        <strain evidence="14 15">CBS 114824</strain>
    </source>
</reference>
<comment type="similarity">
    <text evidence="11">Belongs to the glycosyl hydrolase 18 family.</text>
</comment>
<dbReference type="Gene3D" id="3.30.60.10">
    <property type="entry name" value="Endochitinase-like"/>
    <property type="match status" value="1"/>
</dbReference>
<dbReference type="InterPro" id="IPR036779">
    <property type="entry name" value="LysM_dom_sf"/>
</dbReference>
<dbReference type="CDD" id="cd00035">
    <property type="entry name" value="ChtBD1"/>
    <property type="match status" value="1"/>
</dbReference>
<evidence type="ECO:0000313" key="14">
    <source>
        <dbReference type="EMBL" id="KXT03331.1"/>
    </source>
</evidence>
<dbReference type="InterPro" id="IPR053214">
    <property type="entry name" value="LysM12-like"/>
</dbReference>
<comment type="caution">
    <text evidence="14">The sequence shown here is derived from an EMBL/GenBank/DDBJ whole genome shotgun (WGS) entry which is preliminary data.</text>
</comment>
<dbReference type="Pfam" id="PF00704">
    <property type="entry name" value="Glyco_hydro_18"/>
    <property type="match status" value="1"/>
</dbReference>
<dbReference type="Proteomes" id="UP000070133">
    <property type="component" value="Unassembled WGS sequence"/>
</dbReference>
<feature type="domain" description="LysM" evidence="12">
    <location>
        <begin position="143"/>
        <end position="191"/>
    </location>
</feature>
<evidence type="ECO:0000256" key="5">
    <source>
        <dbReference type="ARBA" id="ARBA00023024"/>
    </source>
</evidence>
<evidence type="ECO:0000256" key="8">
    <source>
        <dbReference type="ARBA" id="ARBA00023295"/>
    </source>
</evidence>
<dbReference type="Pfam" id="PF01476">
    <property type="entry name" value="LysM"/>
    <property type="match status" value="2"/>
</dbReference>